<protein>
    <recommendedName>
        <fullName evidence="4">TRAM domain-containing protein</fullName>
    </recommendedName>
</protein>
<evidence type="ECO:0000313" key="2">
    <source>
        <dbReference type="EMBL" id="MCW1922371.1"/>
    </source>
</evidence>
<gene>
    <name evidence="2" type="ORF">OKA05_07385</name>
</gene>
<dbReference type="RefSeq" id="WP_264486480.1">
    <property type="nucleotide sequence ID" value="NZ_JAPDDT010000002.1"/>
</dbReference>
<organism evidence="2 3">
    <name type="scientific">Luteolibacter arcticus</name>
    <dbReference type="NCBI Taxonomy" id="1581411"/>
    <lineage>
        <taxon>Bacteria</taxon>
        <taxon>Pseudomonadati</taxon>
        <taxon>Verrucomicrobiota</taxon>
        <taxon>Verrucomicrobiia</taxon>
        <taxon>Verrucomicrobiales</taxon>
        <taxon>Verrucomicrobiaceae</taxon>
        <taxon>Luteolibacter</taxon>
    </lineage>
</organism>
<dbReference type="InterPro" id="IPR029060">
    <property type="entry name" value="PIN-like_dom_sf"/>
</dbReference>
<dbReference type="EMBL" id="JAPDDT010000002">
    <property type="protein sequence ID" value="MCW1922371.1"/>
    <property type="molecule type" value="Genomic_DNA"/>
</dbReference>
<dbReference type="Proteomes" id="UP001320876">
    <property type="component" value="Unassembled WGS sequence"/>
</dbReference>
<reference evidence="2 3" key="1">
    <citation type="submission" date="2022-10" db="EMBL/GenBank/DDBJ databases">
        <title>Luteolibacter arcticus strain CCTCC AB 2014275, whole genome shotgun sequencing project.</title>
        <authorList>
            <person name="Zhao G."/>
            <person name="Shen L."/>
        </authorList>
    </citation>
    <scope>NUCLEOTIDE SEQUENCE [LARGE SCALE GENOMIC DNA]</scope>
    <source>
        <strain evidence="2 3">CCTCC AB 2014275</strain>
    </source>
</reference>
<proteinExistence type="predicted"/>
<feature type="transmembrane region" description="Helical" evidence="1">
    <location>
        <begin position="75"/>
        <end position="96"/>
    </location>
</feature>
<dbReference type="Gene3D" id="3.40.50.1010">
    <property type="entry name" value="5'-nuclease"/>
    <property type="match status" value="1"/>
</dbReference>
<evidence type="ECO:0000256" key="1">
    <source>
        <dbReference type="SAM" id="Phobius"/>
    </source>
</evidence>
<dbReference type="SUPFAM" id="SSF88723">
    <property type="entry name" value="PIN domain-like"/>
    <property type="match status" value="1"/>
</dbReference>
<sequence>MKGGAGDLAYQVAPKAAPYCPLPLTCRYQRNAGCFKHLMAPASVNIARVLYLLVCAGAGYAVASITKGTTIEVSTFQGLCGGLFLGGIFVWLELLIKRFSLRAFSTATFGLLVGVFCAWLLTRLQVFDLVNITFRDRLSTSENGADIAATLALSLNLLLYATLGFLGSVVALRSSRDDFAFIIPYVRFRQDSSTGQPVVLDAEAIMDGRIPGVVRSGFLSGRLVVPRFILDEIQVLANSPTPTKRQRAERGLANLENMRVARDIMITIEDAAVTGDETILGRLIQISQLLGARLLTSDENLGKVAKLRGLEVLNLDELLDALRPSVTVGEKVRLALVRGGKDDHQGVGYLPDGTMIVVNHAAPKIGTTQDVVVISTLQTSGGQILFAELASA</sequence>
<comment type="caution">
    <text evidence="2">The sequence shown here is derived from an EMBL/GenBank/DDBJ whole genome shotgun (WGS) entry which is preliminary data.</text>
</comment>
<feature type="transmembrane region" description="Helical" evidence="1">
    <location>
        <begin position="108"/>
        <end position="127"/>
    </location>
</feature>
<evidence type="ECO:0008006" key="4">
    <source>
        <dbReference type="Google" id="ProtNLM"/>
    </source>
</evidence>
<keyword evidence="3" id="KW-1185">Reference proteome</keyword>
<name>A0ABT3GFY3_9BACT</name>
<evidence type="ECO:0000313" key="3">
    <source>
        <dbReference type="Proteomes" id="UP001320876"/>
    </source>
</evidence>
<keyword evidence="1" id="KW-0812">Transmembrane</keyword>
<feature type="transmembrane region" description="Helical" evidence="1">
    <location>
        <begin position="46"/>
        <end position="63"/>
    </location>
</feature>
<keyword evidence="1" id="KW-0472">Membrane</keyword>
<dbReference type="CDD" id="cd09877">
    <property type="entry name" value="PIN_YacL-like"/>
    <property type="match status" value="1"/>
</dbReference>
<accession>A0ABT3GFY3</accession>
<feature type="transmembrane region" description="Helical" evidence="1">
    <location>
        <begin position="147"/>
        <end position="172"/>
    </location>
</feature>
<keyword evidence="1" id="KW-1133">Transmembrane helix</keyword>